<keyword evidence="9" id="KW-1185">Reference proteome</keyword>
<dbReference type="GO" id="GO:0018738">
    <property type="term" value="F:S-formylglutathione hydrolase activity"/>
    <property type="evidence" value="ECO:0007669"/>
    <property type="project" value="UniProtKB-EC"/>
</dbReference>
<keyword evidence="7" id="KW-0963">Cytoplasm</keyword>
<dbReference type="NCBIfam" id="TIGR02821">
    <property type="entry name" value="fghA_ester_D"/>
    <property type="match status" value="1"/>
</dbReference>
<dbReference type="GO" id="GO:0046294">
    <property type="term" value="P:formaldehyde catabolic process"/>
    <property type="evidence" value="ECO:0007669"/>
    <property type="project" value="InterPro"/>
</dbReference>
<dbReference type="InParanoid" id="A0A024G873"/>
<keyword evidence="4 7" id="KW-0719">Serine esterase</keyword>
<sequence length="282" mass="31660">MELLKRVKAHDGYIKRYCHESETTKCKMTFSVFLPSVASDAHKVPVVFYLAGLTCNDELFFTKASNALKAASIRGIAIVCPDTSPRGITIEGQNDDWDFGTAAGFYVDATEANWKEHYQMYSYLIKELPSLLSRNFPILEEKKSIMGHSMGGHGALILALRNASSYASVSAFAPISHPMECPWGIKAFTGYLGCDQDTWKEYDATYLMLQKGPIPQEILIDQGTDDSFYLEKQLLPEAFEAACKSVDQKVTIRFHDGYDHSYFFISTFVEEHINFHADALLA</sequence>
<comment type="similarity">
    <text evidence="1 7">Belongs to the esterase D family.</text>
</comment>
<dbReference type="InterPro" id="IPR000801">
    <property type="entry name" value="Esterase-like"/>
</dbReference>
<dbReference type="PANTHER" id="PTHR10061">
    <property type="entry name" value="S-FORMYLGLUTATHIONE HYDROLASE"/>
    <property type="match status" value="1"/>
</dbReference>
<evidence type="ECO:0000256" key="7">
    <source>
        <dbReference type="RuleBase" id="RU363068"/>
    </source>
</evidence>
<organism evidence="8 9">
    <name type="scientific">Albugo candida</name>
    <dbReference type="NCBI Taxonomy" id="65357"/>
    <lineage>
        <taxon>Eukaryota</taxon>
        <taxon>Sar</taxon>
        <taxon>Stramenopiles</taxon>
        <taxon>Oomycota</taxon>
        <taxon>Peronosporomycetes</taxon>
        <taxon>Albuginales</taxon>
        <taxon>Albuginaceae</taxon>
        <taxon>Albugo</taxon>
    </lineage>
</organism>
<feature type="active site" description="Charge relay system" evidence="6">
    <location>
        <position position="260"/>
    </location>
</feature>
<dbReference type="OrthoDB" id="420518at2759"/>
<dbReference type="GO" id="GO:0005829">
    <property type="term" value="C:cytosol"/>
    <property type="evidence" value="ECO:0007669"/>
    <property type="project" value="TreeGrafter"/>
</dbReference>
<dbReference type="PANTHER" id="PTHR10061:SF0">
    <property type="entry name" value="S-FORMYLGLUTATHIONE HYDROLASE"/>
    <property type="match status" value="1"/>
</dbReference>
<comment type="caution">
    <text evidence="8">The sequence shown here is derived from an EMBL/GenBank/DDBJ whole genome shotgun (WGS) entry which is preliminary data.</text>
</comment>
<evidence type="ECO:0000313" key="8">
    <source>
        <dbReference type="EMBL" id="CCI42760.1"/>
    </source>
</evidence>
<comment type="function">
    <text evidence="7">Serine hydrolase involved in the detoxification of formaldehyde.</text>
</comment>
<dbReference type="EC" id="3.1.2.12" evidence="2 7"/>
<proteinExistence type="inferred from homology"/>
<dbReference type="SUPFAM" id="SSF53474">
    <property type="entry name" value="alpha/beta-Hydrolases"/>
    <property type="match status" value="1"/>
</dbReference>
<dbReference type="InterPro" id="IPR029058">
    <property type="entry name" value="AB_hydrolase_fold"/>
</dbReference>
<feature type="active site" description="Charge relay system" evidence="6">
    <location>
        <position position="149"/>
    </location>
</feature>
<dbReference type="GO" id="GO:0052689">
    <property type="term" value="F:carboxylic ester hydrolase activity"/>
    <property type="evidence" value="ECO:0007669"/>
    <property type="project" value="UniProtKB-KW"/>
</dbReference>
<evidence type="ECO:0000256" key="5">
    <source>
        <dbReference type="ARBA" id="ARBA00022801"/>
    </source>
</evidence>
<feature type="active site" description="Charge relay system" evidence="6">
    <location>
        <position position="226"/>
    </location>
</feature>
<dbReference type="AlphaFoldDB" id="A0A024G873"/>
<dbReference type="FunFam" id="3.40.50.1820:FF:000002">
    <property type="entry name" value="S-formylglutathione hydrolase"/>
    <property type="match status" value="1"/>
</dbReference>
<evidence type="ECO:0000256" key="1">
    <source>
        <dbReference type="ARBA" id="ARBA00005622"/>
    </source>
</evidence>
<evidence type="ECO:0000256" key="4">
    <source>
        <dbReference type="ARBA" id="ARBA00022487"/>
    </source>
</evidence>
<protein>
    <recommendedName>
        <fullName evidence="3 7">S-formylglutathione hydrolase</fullName>
        <ecNumber evidence="2 7">3.1.2.12</ecNumber>
    </recommendedName>
</protein>
<dbReference type="InterPro" id="IPR014186">
    <property type="entry name" value="S-formylglutathione_hydrol"/>
</dbReference>
<keyword evidence="5 7" id="KW-0378">Hydrolase</keyword>
<evidence type="ECO:0000256" key="6">
    <source>
        <dbReference type="PIRSR" id="PIRSR614186-1"/>
    </source>
</evidence>
<evidence type="ECO:0000313" key="9">
    <source>
        <dbReference type="Proteomes" id="UP000053237"/>
    </source>
</evidence>
<evidence type="ECO:0000256" key="3">
    <source>
        <dbReference type="ARBA" id="ARBA00016774"/>
    </source>
</evidence>
<name>A0A024G873_9STRA</name>
<comment type="subcellular location">
    <subcellularLocation>
        <location evidence="7">Cytoplasm</location>
    </subcellularLocation>
</comment>
<comment type="catalytic activity">
    <reaction evidence="7">
        <text>S-formylglutathione + H2O = formate + glutathione + H(+)</text>
        <dbReference type="Rhea" id="RHEA:14961"/>
        <dbReference type="ChEBI" id="CHEBI:15377"/>
        <dbReference type="ChEBI" id="CHEBI:15378"/>
        <dbReference type="ChEBI" id="CHEBI:15740"/>
        <dbReference type="ChEBI" id="CHEBI:57688"/>
        <dbReference type="ChEBI" id="CHEBI:57925"/>
        <dbReference type="EC" id="3.1.2.12"/>
    </reaction>
</comment>
<gene>
    <name evidence="8" type="ORF">BN9_035440</name>
</gene>
<reference evidence="8 9" key="1">
    <citation type="submission" date="2012-05" db="EMBL/GenBank/DDBJ databases">
        <title>Recombination and specialization in a pathogen metapopulation.</title>
        <authorList>
            <person name="Gardiner A."/>
            <person name="Kemen E."/>
            <person name="Schultz-Larsen T."/>
            <person name="MacLean D."/>
            <person name="Van Oosterhout C."/>
            <person name="Jones J.D.G."/>
        </authorList>
    </citation>
    <scope>NUCLEOTIDE SEQUENCE [LARGE SCALE GENOMIC DNA]</scope>
    <source>
        <strain evidence="8 9">Ac Nc2</strain>
    </source>
</reference>
<dbReference type="STRING" id="65357.A0A024G873"/>
<dbReference type="Pfam" id="PF00756">
    <property type="entry name" value="Esterase"/>
    <property type="match status" value="1"/>
</dbReference>
<evidence type="ECO:0000256" key="2">
    <source>
        <dbReference type="ARBA" id="ARBA00012479"/>
    </source>
</evidence>
<dbReference type="Proteomes" id="UP000053237">
    <property type="component" value="Unassembled WGS sequence"/>
</dbReference>
<accession>A0A024G873</accession>
<dbReference type="Gene3D" id="3.40.50.1820">
    <property type="entry name" value="alpha/beta hydrolase"/>
    <property type="match status" value="1"/>
</dbReference>
<dbReference type="EMBL" id="CAIX01000038">
    <property type="protein sequence ID" value="CCI42760.1"/>
    <property type="molecule type" value="Genomic_DNA"/>
</dbReference>